<dbReference type="EMBL" id="LAZR01007809">
    <property type="protein sequence ID" value="KKM82779.1"/>
    <property type="molecule type" value="Genomic_DNA"/>
</dbReference>
<protein>
    <submittedName>
        <fullName evidence="1">Uncharacterized protein</fullName>
    </submittedName>
</protein>
<name>A0A0F9KL04_9ZZZZ</name>
<gene>
    <name evidence="1" type="ORF">LCGC14_1316180</name>
</gene>
<accession>A0A0F9KL04</accession>
<evidence type="ECO:0000313" key="1">
    <source>
        <dbReference type="EMBL" id="KKM82779.1"/>
    </source>
</evidence>
<dbReference type="AlphaFoldDB" id="A0A0F9KL04"/>
<sequence length="72" mass="8236">MKIEKRFKKFRFYLVMFQPEPTSPCKNTLSGGIGTGDQAGSLWLHFKLFGIRILIISLGYCKSKRKSKDGVH</sequence>
<proteinExistence type="predicted"/>
<reference evidence="1" key="1">
    <citation type="journal article" date="2015" name="Nature">
        <title>Complex archaea that bridge the gap between prokaryotes and eukaryotes.</title>
        <authorList>
            <person name="Spang A."/>
            <person name="Saw J.H."/>
            <person name="Jorgensen S.L."/>
            <person name="Zaremba-Niedzwiedzka K."/>
            <person name="Martijn J."/>
            <person name="Lind A.E."/>
            <person name="van Eijk R."/>
            <person name="Schleper C."/>
            <person name="Guy L."/>
            <person name="Ettema T.J."/>
        </authorList>
    </citation>
    <scope>NUCLEOTIDE SEQUENCE</scope>
</reference>
<organism evidence="1">
    <name type="scientific">marine sediment metagenome</name>
    <dbReference type="NCBI Taxonomy" id="412755"/>
    <lineage>
        <taxon>unclassified sequences</taxon>
        <taxon>metagenomes</taxon>
        <taxon>ecological metagenomes</taxon>
    </lineage>
</organism>
<comment type="caution">
    <text evidence="1">The sequence shown here is derived from an EMBL/GenBank/DDBJ whole genome shotgun (WGS) entry which is preliminary data.</text>
</comment>